<dbReference type="InterPro" id="IPR003829">
    <property type="entry name" value="Pirin_N_dom"/>
</dbReference>
<dbReference type="InterPro" id="IPR053186">
    <property type="entry name" value="QDO-related"/>
</dbReference>
<keyword evidence="2" id="KW-0408">Iron</keyword>
<comment type="similarity">
    <text evidence="1 3">Belongs to the pirin family.</text>
</comment>
<dbReference type="InterPro" id="IPR014710">
    <property type="entry name" value="RmlC-like_jellyroll"/>
</dbReference>
<dbReference type="OrthoDB" id="321327at2"/>
<dbReference type="Pfam" id="PF05726">
    <property type="entry name" value="Pirin_C"/>
    <property type="match status" value="1"/>
</dbReference>
<evidence type="ECO:0000313" key="7">
    <source>
        <dbReference type="Proteomes" id="UP000270046"/>
    </source>
</evidence>
<dbReference type="KEGG" id="muh:HYN43_008980"/>
<proteinExistence type="inferred from homology"/>
<feature type="binding site" evidence="2">
    <location>
        <position position="105"/>
    </location>
    <ligand>
        <name>Fe cation</name>
        <dbReference type="ChEBI" id="CHEBI:24875"/>
    </ligand>
</feature>
<feature type="binding site" evidence="2">
    <location>
        <position position="61"/>
    </location>
    <ligand>
        <name>Fe cation</name>
        <dbReference type="ChEBI" id="CHEBI:24875"/>
    </ligand>
</feature>
<feature type="domain" description="Pirin N-terminal" evidence="4">
    <location>
        <begin position="23"/>
        <end position="125"/>
    </location>
</feature>
<dbReference type="InterPro" id="IPR012093">
    <property type="entry name" value="Pirin"/>
</dbReference>
<evidence type="ECO:0000259" key="5">
    <source>
        <dbReference type="Pfam" id="PF05726"/>
    </source>
</evidence>
<dbReference type="PANTHER" id="PTHR43594">
    <property type="entry name" value="QUERCETIN 2,3-DIOXYGENASE"/>
    <property type="match status" value="1"/>
</dbReference>
<gene>
    <name evidence="6" type="ORF">HYN43_008980</name>
</gene>
<name>A0A494VJZ4_9SPHI</name>
<protein>
    <submittedName>
        <fullName evidence="6">Pirin family protein</fullName>
    </submittedName>
</protein>
<evidence type="ECO:0000259" key="4">
    <source>
        <dbReference type="Pfam" id="PF02678"/>
    </source>
</evidence>
<feature type="binding site" evidence="2">
    <location>
        <position position="103"/>
    </location>
    <ligand>
        <name>Fe cation</name>
        <dbReference type="ChEBI" id="CHEBI:24875"/>
    </ligand>
</feature>
<dbReference type="Pfam" id="PF02678">
    <property type="entry name" value="Pirin"/>
    <property type="match status" value="1"/>
</dbReference>
<sequence length="284" mass="31439">MKKAITHILAGREKKITAEETVRQPLPHKDFRFANPFIVLHHMGPQVIEPGQTLRIHPHPHRGFSPYTIMLQGEGYHKDNAGNDKIIKAGGVQWMFAGKGIMHSEGPTEQLLKNGGVMELIQLWINAPAAKKWDEPFYQAATADELPIVLQGDGLDFKLASGNYEDQTGPIENFSPVISIVGTVAAGKQVDFKAEPGYWTLLYIIRGSVIVNDEAVSQYNLIVFDKENEDITVIAAEDSQVLFLSAEPIEEPVAAKDNFVMNTAEEVDQAIADYHNGVFGTLNY</sequence>
<dbReference type="EMBL" id="CP032869">
    <property type="protein sequence ID" value="AYL95417.1"/>
    <property type="molecule type" value="Genomic_DNA"/>
</dbReference>
<feature type="domain" description="Pirin C-terminal" evidence="5">
    <location>
        <begin position="183"/>
        <end position="280"/>
    </location>
</feature>
<dbReference type="Proteomes" id="UP000270046">
    <property type="component" value="Chromosome"/>
</dbReference>
<dbReference type="InterPro" id="IPR011051">
    <property type="entry name" value="RmlC_Cupin_sf"/>
</dbReference>
<accession>A0A494VJZ4</accession>
<organism evidence="6 7">
    <name type="scientific">Mucilaginibacter celer</name>
    <dbReference type="NCBI Taxonomy" id="2305508"/>
    <lineage>
        <taxon>Bacteria</taxon>
        <taxon>Pseudomonadati</taxon>
        <taxon>Bacteroidota</taxon>
        <taxon>Sphingobacteriia</taxon>
        <taxon>Sphingobacteriales</taxon>
        <taxon>Sphingobacteriaceae</taxon>
        <taxon>Mucilaginibacter</taxon>
    </lineage>
</organism>
<feature type="binding site" evidence="2">
    <location>
        <position position="59"/>
    </location>
    <ligand>
        <name>Fe cation</name>
        <dbReference type="ChEBI" id="CHEBI:24875"/>
    </ligand>
</feature>
<dbReference type="RefSeq" id="WP_119411378.1">
    <property type="nucleotide sequence ID" value="NZ_CP032869.1"/>
</dbReference>
<dbReference type="PIRSF" id="PIRSF006232">
    <property type="entry name" value="Pirin"/>
    <property type="match status" value="1"/>
</dbReference>
<reference evidence="6 7" key="1">
    <citation type="submission" date="2018-10" db="EMBL/GenBank/DDBJ databases">
        <title>Genome sequencing of Mucilaginibacter sp. HYN0043.</title>
        <authorList>
            <person name="Kim M."/>
            <person name="Yi H."/>
        </authorList>
    </citation>
    <scope>NUCLEOTIDE SEQUENCE [LARGE SCALE GENOMIC DNA]</scope>
    <source>
        <strain evidence="6 7">HYN0043</strain>
    </source>
</reference>
<comment type="cofactor">
    <cofactor evidence="2">
        <name>Fe cation</name>
        <dbReference type="ChEBI" id="CHEBI:24875"/>
    </cofactor>
    <text evidence="2">Binds 1 Fe cation per subunit.</text>
</comment>
<evidence type="ECO:0000256" key="2">
    <source>
        <dbReference type="PIRSR" id="PIRSR006232-1"/>
    </source>
</evidence>
<dbReference type="GO" id="GO:0046872">
    <property type="term" value="F:metal ion binding"/>
    <property type="evidence" value="ECO:0007669"/>
    <property type="project" value="UniProtKB-KW"/>
</dbReference>
<keyword evidence="2" id="KW-0479">Metal-binding</keyword>
<dbReference type="CDD" id="cd02909">
    <property type="entry name" value="cupin_pirin_N"/>
    <property type="match status" value="1"/>
</dbReference>
<keyword evidence="7" id="KW-1185">Reference proteome</keyword>
<dbReference type="SUPFAM" id="SSF51182">
    <property type="entry name" value="RmlC-like cupins"/>
    <property type="match status" value="1"/>
</dbReference>
<evidence type="ECO:0000313" key="6">
    <source>
        <dbReference type="EMBL" id="AYL95417.1"/>
    </source>
</evidence>
<dbReference type="InterPro" id="IPR008778">
    <property type="entry name" value="Pirin_C_dom"/>
</dbReference>
<evidence type="ECO:0000256" key="3">
    <source>
        <dbReference type="RuleBase" id="RU003457"/>
    </source>
</evidence>
<evidence type="ECO:0000256" key="1">
    <source>
        <dbReference type="ARBA" id="ARBA00008416"/>
    </source>
</evidence>
<dbReference type="PANTHER" id="PTHR43594:SF1">
    <property type="entry name" value="QUERCETIN 2,3-DIOXYGENASE PA2418-RELATED"/>
    <property type="match status" value="1"/>
</dbReference>
<dbReference type="AlphaFoldDB" id="A0A494VJZ4"/>
<dbReference type="Gene3D" id="2.60.120.10">
    <property type="entry name" value="Jelly Rolls"/>
    <property type="match status" value="2"/>
</dbReference>